<evidence type="ECO:0000313" key="2">
    <source>
        <dbReference type="EMBL" id="BDG01574.1"/>
    </source>
</evidence>
<reference evidence="3" key="1">
    <citation type="journal article" date="2022" name="Int. J. Syst. Evol. Microbiol.">
        <title>Anaeromyxobacter oryzae sp. nov., Anaeromyxobacter diazotrophicus sp. nov. and Anaeromyxobacter paludicola sp. nov., isolated from paddy soils.</title>
        <authorList>
            <person name="Itoh H."/>
            <person name="Xu Z."/>
            <person name="Mise K."/>
            <person name="Masuda Y."/>
            <person name="Ushijima N."/>
            <person name="Hayakawa C."/>
            <person name="Shiratori Y."/>
            <person name="Senoo K."/>
        </authorList>
    </citation>
    <scope>NUCLEOTIDE SEQUENCE [LARGE SCALE GENOMIC DNA]</scope>
    <source>
        <strain evidence="3">Red232</strain>
    </source>
</reference>
<dbReference type="InterPro" id="IPR018490">
    <property type="entry name" value="cNMP-bd_dom_sf"/>
</dbReference>
<feature type="domain" description="Cyclic nucleotide-binding" evidence="1">
    <location>
        <begin position="12"/>
        <end position="112"/>
    </location>
</feature>
<dbReference type="SMART" id="SM00100">
    <property type="entry name" value="cNMP"/>
    <property type="match status" value="1"/>
</dbReference>
<dbReference type="InterPro" id="IPR014710">
    <property type="entry name" value="RmlC-like_jellyroll"/>
</dbReference>
<dbReference type="PANTHER" id="PTHR23011:SF28">
    <property type="entry name" value="CYCLIC NUCLEOTIDE-BINDING DOMAIN CONTAINING PROTEIN"/>
    <property type="match status" value="1"/>
</dbReference>
<proteinExistence type="predicted"/>
<evidence type="ECO:0000259" key="1">
    <source>
        <dbReference type="PROSITE" id="PS50042"/>
    </source>
</evidence>
<dbReference type="EMBL" id="AP025591">
    <property type="protein sequence ID" value="BDG01574.1"/>
    <property type="molecule type" value="Genomic_DNA"/>
</dbReference>
<organism evidence="2 3">
    <name type="scientific">Anaeromyxobacter oryzae</name>
    <dbReference type="NCBI Taxonomy" id="2918170"/>
    <lineage>
        <taxon>Bacteria</taxon>
        <taxon>Pseudomonadati</taxon>
        <taxon>Myxococcota</taxon>
        <taxon>Myxococcia</taxon>
        <taxon>Myxococcales</taxon>
        <taxon>Cystobacterineae</taxon>
        <taxon>Anaeromyxobacteraceae</taxon>
        <taxon>Anaeromyxobacter</taxon>
    </lineage>
</organism>
<accession>A0ABM7WQ30</accession>
<protein>
    <recommendedName>
        <fullName evidence="1">Cyclic nucleotide-binding domain-containing protein</fullName>
    </recommendedName>
</protein>
<dbReference type="SUPFAM" id="SSF51206">
    <property type="entry name" value="cAMP-binding domain-like"/>
    <property type="match status" value="1"/>
</dbReference>
<dbReference type="RefSeq" id="WP_248358234.1">
    <property type="nucleotide sequence ID" value="NZ_AP025591.1"/>
</dbReference>
<dbReference type="CDD" id="cd00038">
    <property type="entry name" value="CAP_ED"/>
    <property type="match status" value="1"/>
</dbReference>
<sequence>MTALEALQRSVLFKDFTETGLRIFAEIAQQKALPAGTPLFVENMVGESLFIVKAGTVRVTQRTAEGERELAVLGAGEHLGEVALLGKGVRLVSAVAATPCEVLEIAHRDFFRKAAEKPAACLKLALAIAADLAAKVAENRELLRGLPGRKPTG</sequence>
<dbReference type="InterPro" id="IPR000595">
    <property type="entry name" value="cNMP-bd_dom"/>
</dbReference>
<dbReference type="PANTHER" id="PTHR23011">
    <property type="entry name" value="CYCLIC NUCLEOTIDE-BINDING DOMAIN CONTAINING PROTEIN"/>
    <property type="match status" value="1"/>
</dbReference>
<dbReference type="Gene3D" id="2.60.120.10">
    <property type="entry name" value="Jelly Rolls"/>
    <property type="match status" value="1"/>
</dbReference>
<name>A0ABM7WQ30_9BACT</name>
<gene>
    <name evidence="2" type="ORF">AMOR_05700</name>
</gene>
<keyword evidence="3" id="KW-1185">Reference proteome</keyword>
<evidence type="ECO:0000313" key="3">
    <source>
        <dbReference type="Proteomes" id="UP001162891"/>
    </source>
</evidence>
<dbReference type="PROSITE" id="PS50042">
    <property type="entry name" value="CNMP_BINDING_3"/>
    <property type="match status" value="1"/>
</dbReference>
<dbReference type="Proteomes" id="UP001162891">
    <property type="component" value="Chromosome"/>
</dbReference>
<dbReference type="Pfam" id="PF00027">
    <property type="entry name" value="cNMP_binding"/>
    <property type="match status" value="1"/>
</dbReference>